<dbReference type="EMBL" id="CM001403">
    <property type="protein sequence ID" value="EHQ24543.1"/>
    <property type="molecule type" value="Genomic_DNA"/>
</dbReference>
<dbReference type="InterPro" id="IPR016193">
    <property type="entry name" value="Cytidine_deaminase-like"/>
</dbReference>
<reference evidence="4" key="1">
    <citation type="submission" date="2011-09" db="EMBL/GenBank/DDBJ databases">
        <title>The permanent draft genome of Mucilaginibacter paludis DSM 18603.</title>
        <authorList>
            <consortium name="US DOE Joint Genome Institute (JGI-PGF)"/>
            <person name="Lucas S."/>
            <person name="Han J."/>
            <person name="Lapidus A."/>
            <person name="Bruce D."/>
            <person name="Goodwin L."/>
            <person name="Pitluck S."/>
            <person name="Peters L."/>
            <person name="Kyrpides N."/>
            <person name="Mavromatis K."/>
            <person name="Ivanova N."/>
            <person name="Mikhailova N."/>
            <person name="Held B."/>
            <person name="Detter J.C."/>
            <person name="Tapia R."/>
            <person name="Han C."/>
            <person name="Land M."/>
            <person name="Hauser L."/>
            <person name="Markowitz V."/>
            <person name="Cheng J.-F."/>
            <person name="Hugenholtz P."/>
            <person name="Woyke T."/>
            <person name="Wu D."/>
            <person name="Tindall B."/>
            <person name="Brambilla E."/>
            <person name="Klenk H.-P."/>
            <person name="Eisen J.A."/>
        </authorList>
    </citation>
    <scope>NUCLEOTIDE SEQUENCE [LARGE SCALE GENOMIC DNA]</scope>
    <source>
        <strain evidence="4">DSM 18603</strain>
    </source>
</reference>
<dbReference type="GO" id="GO:0005737">
    <property type="term" value="C:cytoplasm"/>
    <property type="evidence" value="ECO:0007669"/>
    <property type="project" value="UniProtKB-SubCell"/>
</dbReference>
<dbReference type="PANTHER" id="PTHR30592:SF1">
    <property type="entry name" value="SULFUR CARRIER PROTEIN FDHD"/>
    <property type="match status" value="1"/>
</dbReference>
<accession>H1YH41</accession>
<proteinExistence type="inferred from homology"/>
<dbReference type="NCBIfam" id="NF001943">
    <property type="entry name" value="PRK00724.1-2"/>
    <property type="match status" value="1"/>
</dbReference>
<dbReference type="Gene3D" id="3.10.20.10">
    <property type="match status" value="1"/>
</dbReference>
<dbReference type="PIRSF" id="PIRSF015626">
    <property type="entry name" value="FdhD"/>
    <property type="match status" value="1"/>
</dbReference>
<sequence>MTVESSLRLPIIKVKAALSVGTSDALAIEEPLEIRLEHGPANQRQIQNISVTMRTPGNDAELALGFLFTEGIISSLTAVESINHCLITCAENKENIIQVCLTASSTPNLRNTERNFYTTSSCGVCGKGSINAIRTVSAFNHINNDDNSIDANTLYSLPDALRLNQAVFADTGGLHAAALFTNLGQLLLVREDVGRHNALDKLIGAAINQNWLPLKAHVLMLSGRASFELVQKAVMAGIKIIAAVGAPSTLAVQLAEEFNVTLIGFLRDERFNIYTAPQRVLLTRIILTTDERRN</sequence>
<dbReference type="AlphaFoldDB" id="H1YH41"/>
<dbReference type="HOGENOM" id="CLU_056887_3_0_10"/>
<dbReference type="OrthoDB" id="9782042at2"/>
<feature type="active site" description="Cysteine persulfide intermediate" evidence="3">
    <location>
        <position position="122"/>
    </location>
</feature>
<comment type="function">
    <text evidence="3">Required for formate dehydrogenase (FDH) activity. Acts as a sulfur carrier protein that transfers sulfur from IscS to the molybdenum cofactor prior to its insertion into FDH.</text>
</comment>
<dbReference type="GO" id="GO:0097163">
    <property type="term" value="F:sulfur carrier activity"/>
    <property type="evidence" value="ECO:0007669"/>
    <property type="project" value="UniProtKB-UniRule"/>
</dbReference>
<dbReference type="HAMAP" id="MF_00187">
    <property type="entry name" value="FdhD"/>
    <property type="match status" value="1"/>
</dbReference>
<dbReference type="NCBIfam" id="TIGR00129">
    <property type="entry name" value="fdhD_narQ"/>
    <property type="match status" value="1"/>
</dbReference>
<dbReference type="PANTHER" id="PTHR30592">
    <property type="entry name" value="FORMATE DEHYDROGENASE"/>
    <property type="match status" value="1"/>
</dbReference>
<dbReference type="GO" id="GO:0006777">
    <property type="term" value="P:Mo-molybdopterin cofactor biosynthetic process"/>
    <property type="evidence" value="ECO:0007669"/>
    <property type="project" value="UniProtKB-UniRule"/>
</dbReference>
<keyword evidence="5" id="KW-1185">Reference proteome</keyword>
<evidence type="ECO:0000256" key="2">
    <source>
        <dbReference type="ARBA" id="ARBA00023150"/>
    </source>
</evidence>
<dbReference type="Proteomes" id="UP000002774">
    <property type="component" value="Chromosome"/>
</dbReference>
<evidence type="ECO:0000313" key="5">
    <source>
        <dbReference type="Proteomes" id="UP000002774"/>
    </source>
</evidence>
<comment type="similarity">
    <text evidence="3">Belongs to the FdhD family.</text>
</comment>
<dbReference type="InterPro" id="IPR003786">
    <property type="entry name" value="FdhD"/>
</dbReference>
<dbReference type="STRING" id="714943.Mucpa_0347"/>
<gene>
    <name evidence="3" type="primary">fdhD</name>
    <name evidence="4" type="ORF">Mucpa_0347</name>
</gene>
<comment type="subcellular location">
    <subcellularLocation>
        <location evidence="3">Cytoplasm</location>
    </subcellularLocation>
</comment>
<evidence type="ECO:0000256" key="1">
    <source>
        <dbReference type="ARBA" id="ARBA00022490"/>
    </source>
</evidence>
<dbReference type="Gene3D" id="3.40.140.10">
    <property type="entry name" value="Cytidine Deaminase, domain 2"/>
    <property type="match status" value="1"/>
</dbReference>
<dbReference type="RefSeq" id="WP_008504089.1">
    <property type="nucleotide sequence ID" value="NZ_CM001403.1"/>
</dbReference>
<dbReference type="Pfam" id="PF02634">
    <property type="entry name" value="FdhD-NarQ"/>
    <property type="match status" value="1"/>
</dbReference>
<dbReference type="eggNOG" id="COG1526">
    <property type="taxonomic scope" value="Bacteria"/>
</dbReference>
<feature type="binding site" evidence="3">
    <location>
        <begin position="265"/>
        <end position="270"/>
    </location>
    <ligand>
        <name>Mo-bis(molybdopterin guanine dinucleotide)</name>
        <dbReference type="ChEBI" id="CHEBI:60539"/>
    </ligand>
</feature>
<protein>
    <recommendedName>
        <fullName evidence="3">Sulfur carrier protein FdhD</fullName>
    </recommendedName>
</protein>
<dbReference type="SUPFAM" id="SSF53927">
    <property type="entry name" value="Cytidine deaminase-like"/>
    <property type="match status" value="1"/>
</dbReference>
<organism evidence="4 5">
    <name type="scientific">Mucilaginibacter paludis DSM 18603</name>
    <dbReference type="NCBI Taxonomy" id="714943"/>
    <lineage>
        <taxon>Bacteria</taxon>
        <taxon>Pseudomonadati</taxon>
        <taxon>Bacteroidota</taxon>
        <taxon>Sphingobacteriia</taxon>
        <taxon>Sphingobacteriales</taxon>
        <taxon>Sphingobacteriaceae</taxon>
        <taxon>Mucilaginibacter</taxon>
    </lineage>
</organism>
<dbReference type="GO" id="GO:0016783">
    <property type="term" value="F:sulfurtransferase activity"/>
    <property type="evidence" value="ECO:0007669"/>
    <property type="project" value="InterPro"/>
</dbReference>
<keyword evidence="2 3" id="KW-0501">Molybdenum cofactor biosynthesis</keyword>
<evidence type="ECO:0000313" key="4">
    <source>
        <dbReference type="EMBL" id="EHQ24543.1"/>
    </source>
</evidence>
<keyword evidence="1 3" id="KW-0963">Cytoplasm</keyword>
<evidence type="ECO:0000256" key="3">
    <source>
        <dbReference type="HAMAP-Rule" id="MF_00187"/>
    </source>
</evidence>
<name>H1YH41_9SPHI</name>